<dbReference type="InterPro" id="IPR036890">
    <property type="entry name" value="HATPase_C_sf"/>
</dbReference>
<dbReference type="Pfam" id="PF13581">
    <property type="entry name" value="HATPase_c_2"/>
    <property type="match status" value="1"/>
</dbReference>
<name>A0ABT0ZXT9_9PSEU</name>
<dbReference type="InterPro" id="IPR001932">
    <property type="entry name" value="PPM-type_phosphatase-like_dom"/>
</dbReference>
<dbReference type="Gene3D" id="3.30.565.10">
    <property type="entry name" value="Histidine kinase-like ATPase, C-terminal domain"/>
    <property type="match status" value="1"/>
</dbReference>
<dbReference type="CDD" id="cd16934">
    <property type="entry name" value="HATPase_RsbT-like"/>
    <property type="match status" value="1"/>
</dbReference>
<dbReference type="InterPro" id="IPR036457">
    <property type="entry name" value="PPM-type-like_dom_sf"/>
</dbReference>
<dbReference type="PANTHER" id="PTHR35801">
    <property type="entry name" value="PHOSPHOSERINE PHOSPHATASE RSBX"/>
    <property type="match status" value="1"/>
</dbReference>
<gene>
    <name evidence="2" type="ORF">KDL28_10855</name>
</gene>
<evidence type="ECO:0000313" key="3">
    <source>
        <dbReference type="Proteomes" id="UP001165283"/>
    </source>
</evidence>
<proteinExistence type="predicted"/>
<feature type="domain" description="PPM-type phosphatase" evidence="1">
    <location>
        <begin position="137"/>
        <end position="329"/>
    </location>
</feature>
<dbReference type="Proteomes" id="UP001165283">
    <property type="component" value="Unassembled WGS sequence"/>
</dbReference>
<dbReference type="InterPro" id="IPR003594">
    <property type="entry name" value="HATPase_dom"/>
</dbReference>
<keyword evidence="3" id="KW-1185">Reference proteome</keyword>
<accession>A0ABT0ZXT9</accession>
<dbReference type="SUPFAM" id="SSF81606">
    <property type="entry name" value="PP2C-like"/>
    <property type="match status" value="1"/>
</dbReference>
<dbReference type="Pfam" id="PF07228">
    <property type="entry name" value="SpoIIE"/>
    <property type="match status" value="1"/>
</dbReference>
<dbReference type="Gene3D" id="3.60.40.10">
    <property type="entry name" value="PPM-type phosphatase domain"/>
    <property type="match status" value="1"/>
</dbReference>
<protein>
    <submittedName>
        <fullName evidence="2">SpoIIE family protein phosphatase</fullName>
    </submittedName>
</protein>
<dbReference type="SUPFAM" id="SSF55874">
    <property type="entry name" value="ATPase domain of HSP90 chaperone/DNA topoisomerase II/histidine kinase"/>
    <property type="match status" value="1"/>
</dbReference>
<evidence type="ECO:0000313" key="2">
    <source>
        <dbReference type="EMBL" id="MCO1655553.1"/>
    </source>
</evidence>
<reference evidence="2" key="1">
    <citation type="submission" date="2021-04" db="EMBL/GenBank/DDBJ databases">
        <title>Pseudonocardia sp. nov., isolated from sandy soil of mangrove forest.</title>
        <authorList>
            <person name="Zan Z."/>
            <person name="Huang R."/>
            <person name="Liu W."/>
        </authorList>
    </citation>
    <scope>NUCLEOTIDE SEQUENCE</scope>
    <source>
        <strain evidence="2">S2-4</strain>
    </source>
</reference>
<dbReference type="SMART" id="SM00331">
    <property type="entry name" value="PP2C_SIG"/>
    <property type="match status" value="1"/>
</dbReference>
<sequence length="331" mass="33496">MQWLRVDDPSAAGSVRRAAERLATTLGFPAPRVAELGLAATEIATNVVRHAGGGAVLLRSLRGASSTAVELVAVDRGPGMADVRAASRDGHSTAGTLGIGLGAIDRLADGLAVFSPAGLGTVLVARFDADRRDPVPDDPTAAGLTRPITGETACGDAYLIRHEGDRTMLLMCDGLGHGPVAAAAAQRAVAAMRGRPWPVSPEQAVASIHSALAGTRGAAVAVAELDPAAGVVRFCGVGNIAGVVVSGDAKRSAVSMPGVAGVRARTVRAFEYPLAADALVVLHSDGLTGRWGPARTDGLFTRPPLVVAAALLAEAGIRHDDAGIVVARPLP</sequence>
<organism evidence="2 3">
    <name type="scientific">Pseudonocardia humida</name>
    <dbReference type="NCBI Taxonomy" id="2800819"/>
    <lineage>
        <taxon>Bacteria</taxon>
        <taxon>Bacillati</taxon>
        <taxon>Actinomycetota</taxon>
        <taxon>Actinomycetes</taxon>
        <taxon>Pseudonocardiales</taxon>
        <taxon>Pseudonocardiaceae</taxon>
        <taxon>Pseudonocardia</taxon>
    </lineage>
</organism>
<dbReference type="InterPro" id="IPR039248">
    <property type="entry name" value="Ptase_RsbX"/>
</dbReference>
<comment type="caution">
    <text evidence="2">The sequence shown here is derived from an EMBL/GenBank/DDBJ whole genome shotgun (WGS) entry which is preliminary data.</text>
</comment>
<dbReference type="PANTHER" id="PTHR35801:SF1">
    <property type="entry name" value="PHOSPHOSERINE PHOSPHATASE RSBX"/>
    <property type="match status" value="1"/>
</dbReference>
<evidence type="ECO:0000259" key="1">
    <source>
        <dbReference type="SMART" id="SM00331"/>
    </source>
</evidence>
<dbReference type="EMBL" id="JAGSOV010000023">
    <property type="protein sequence ID" value="MCO1655553.1"/>
    <property type="molecule type" value="Genomic_DNA"/>
</dbReference>